<dbReference type="EMBL" id="BART01011477">
    <property type="protein sequence ID" value="GAG85619.1"/>
    <property type="molecule type" value="Genomic_DNA"/>
</dbReference>
<feature type="non-terminal residue" evidence="2">
    <location>
        <position position="298"/>
    </location>
</feature>
<feature type="transmembrane region" description="Helical" evidence="1">
    <location>
        <begin position="57"/>
        <end position="78"/>
    </location>
</feature>
<feature type="transmembrane region" description="Helical" evidence="1">
    <location>
        <begin position="23"/>
        <end position="45"/>
    </location>
</feature>
<name>X1ARZ0_9ZZZZ</name>
<feature type="transmembrane region" description="Helical" evidence="1">
    <location>
        <begin position="169"/>
        <end position="189"/>
    </location>
</feature>
<gene>
    <name evidence="2" type="ORF">S01H4_24442</name>
</gene>
<keyword evidence="1" id="KW-0472">Membrane</keyword>
<accession>X1ARZ0</accession>
<keyword evidence="1" id="KW-0812">Transmembrane</keyword>
<comment type="caution">
    <text evidence="2">The sequence shown here is derived from an EMBL/GenBank/DDBJ whole genome shotgun (WGS) entry which is preliminary data.</text>
</comment>
<dbReference type="AlphaFoldDB" id="X1ARZ0"/>
<evidence type="ECO:0000256" key="1">
    <source>
        <dbReference type="SAM" id="Phobius"/>
    </source>
</evidence>
<proteinExistence type="predicted"/>
<keyword evidence="1" id="KW-1133">Transmembrane helix</keyword>
<feature type="transmembrane region" description="Helical" evidence="1">
    <location>
        <begin position="90"/>
        <end position="108"/>
    </location>
</feature>
<reference evidence="2" key="1">
    <citation type="journal article" date="2014" name="Front. Microbiol.">
        <title>High frequency of phylogenetically diverse reductive dehalogenase-homologous genes in deep subseafloor sedimentary metagenomes.</title>
        <authorList>
            <person name="Kawai M."/>
            <person name="Futagami T."/>
            <person name="Toyoda A."/>
            <person name="Takaki Y."/>
            <person name="Nishi S."/>
            <person name="Hori S."/>
            <person name="Arai W."/>
            <person name="Tsubouchi T."/>
            <person name="Morono Y."/>
            <person name="Uchiyama I."/>
            <person name="Ito T."/>
            <person name="Fujiyama A."/>
            <person name="Inagaki F."/>
            <person name="Takami H."/>
        </authorList>
    </citation>
    <scope>NUCLEOTIDE SEQUENCE</scope>
    <source>
        <strain evidence="2">Expedition CK06-06</strain>
    </source>
</reference>
<evidence type="ECO:0000313" key="2">
    <source>
        <dbReference type="EMBL" id="GAG85619.1"/>
    </source>
</evidence>
<feature type="transmembrane region" description="Helical" evidence="1">
    <location>
        <begin position="120"/>
        <end position="138"/>
    </location>
</feature>
<protein>
    <submittedName>
        <fullName evidence="2">Uncharacterized protein</fullName>
    </submittedName>
</protein>
<organism evidence="2">
    <name type="scientific">marine sediment metagenome</name>
    <dbReference type="NCBI Taxonomy" id="412755"/>
    <lineage>
        <taxon>unclassified sequences</taxon>
        <taxon>metagenomes</taxon>
        <taxon>ecological metagenomes</taxon>
    </lineage>
</organism>
<feature type="non-terminal residue" evidence="2">
    <location>
        <position position="1"/>
    </location>
</feature>
<sequence length="298" mass="31628">GGWVAASSIGTERKGKLTAGSGVAFAASTGILVIVFLLLISFIALYNNFGSDRIEQFGILFGLYGLVFGLITGLVQAFTTVRLRHTWRVILASTLGFALGGVLAGLLIRWVNPLNGLDTFPILTTILLLVALLLPYFFGGGAMGLAYKQIAQRVTASGDAVETAQSPRWQIVVVAVLALFIIVPIINLVDKISSFLTVIPANLQSQISPTTVGVRWSEPLAVQAGGIDFNPPASGEEVAVAAGTEHQAWCSPEGNIQYQLGGGTVDQIDFPSCSTTPTIALDADDIPHIVWYTQEVRD</sequence>